<evidence type="ECO:0000313" key="2">
    <source>
        <dbReference type="EMBL" id="CAG8716158.1"/>
    </source>
</evidence>
<feature type="compositionally biased region" description="Low complexity" evidence="1">
    <location>
        <begin position="13"/>
        <end position="44"/>
    </location>
</feature>
<dbReference type="EMBL" id="CAJVPS010024363">
    <property type="protein sequence ID" value="CAG8716158.1"/>
    <property type="molecule type" value="Genomic_DNA"/>
</dbReference>
<accession>A0A9N9I0T8</accession>
<feature type="non-terminal residue" evidence="2">
    <location>
        <position position="90"/>
    </location>
</feature>
<evidence type="ECO:0000256" key="1">
    <source>
        <dbReference type="SAM" id="MobiDB-lite"/>
    </source>
</evidence>
<evidence type="ECO:0000313" key="3">
    <source>
        <dbReference type="Proteomes" id="UP000789508"/>
    </source>
</evidence>
<dbReference type="AlphaFoldDB" id="A0A9N9I0T8"/>
<dbReference type="Proteomes" id="UP000789508">
    <property type="component" value="Unassembled WGS sequence"/>
</dbReference>
<comment type="caution">
    <text evidence="2">The sequence shown here is derived from an EMBL/GenBank/DDBJ whole genome shotgun (WGS) entry which is preliminary data.</text>
</comment>
<feature type="region of interest" description="Disordered" evidence="1">
    <location>
        <begin position="1"/>
        <end position="45"/>
    </location>
</feature>
<name>A0A9N9I0T8_9GLOM</name>
<reference evidence="2" key="1">
    <citation type="submission" date="2021-06" db="EMBL/GenBank/DDBJ databases">
        <authorList>
            <person name="Kallberg Y."/>
            <person name="Tangrot J."/>
            <person name="Rosling A."/>
        </authorList>
    </citation>
    <scope>NUCLEOTIDE SEQUENCE</scope>
    <source>
        <strain evidence="2">FL130A</strain>
    </source>
</reference>
<protein>
    <submittedName>
        <fullName evidence="2">13400_t:CDS:1</fullName>
    </submittedName>
</protein>
<sequence>MASASGLQRRRNAGGLNSSGSSSNDTYLSATNSNSNSNGITTNTIDRSIISDNGVKIAVDPKDSLDDQDRKQPKLTLMEEVLLLGLKDKQ</sequence>
<gene>
    <name evidence="2" type="ORF">ALEPTO_LOCUS12083</name>
</gene>
<organism evidence="2 3">
    <name type="scientific">Ambispora leptoticha</name>
    <dbReference type="NCBI Taxonomy" id="144679"/>
    <lineage>
        <taxon>Eukaryota</taxon>
        <taxon>Fungi</taxon>
        <taxon>Fungi incertae sedis</taxon>
        <taxon>Mucoromycota</taxon>
        <taxon>Glomeromycotina</taxon>
        <taxon>Glomeromycetes</taxon>
        <taxon>Archaeosporales</taxon>
        <taxon>Ambisporaceae</taxon>
        <taxon>Ambispora</taxon>
    </lineage>
</organism>
<proteinExistence type="predicted"/>
<keyword evidence="3" id="KW-1185">Reference proteome</keyword>